<accession>A0A2T6ARX4</accession>
<evidence type="ECO:0000313" key="6">
    <source>
        <dbReference type="EMBL" id="PTX46574.1"/>
    </source>
</evidence>
<dbReference type="PANTHER" id="PTHR42988">
    <property type="entry name" value="PHOSPHOHYDROLASE"/>
    <property type="match status" value="1"/>
</dbReference>
<feature type="domain" description="Calcineurin-like phosphoesterase" evidence="5">
    <location>
        <begin position="3"/>
        <end position="188"/>
    </location>
</feature>
<keyword evidence="2" id="KW-0378">Hydrolase</keyword>
<dbReference type="AlphaFoldDB" id="A0A2T6ARX4"/>
<dbReference type="Gene3D" id="3.60.21.10">
    <property type="match status" value="1"/>
</dbReference>
<comment type="similarity">
    <text evidence="4">Belongs to the cyclic nucleotide phosphodiesterase class-III family.</text>
</comment>
<protein>
    <submittedName>
        <fullName evidence="6">3',5'-cyclic AMP phosphodiesterase CpdA</fullName>
    </submittedName>
</protein>
<sequence length="256" mass="27913">MTRLLHLSDLHFGTVTPSLIARLRESVARLRPDLVAISGDLTQRATPAQFAEAAALIAEFGCPVLTVPGNHDTPLWNLWERLAHPWRRYRRAITTDLAPVWRGPGAVVAGINTANPLAWKQGRITGAQLDHLARSFADAGPRARVVVMHHPLEHLPGEKEWLMQGADQALRRLPELGAQIVLSGHVHVSHAGPFTKAPGLLFVQAGTGLSTRTRTERNAFNLLVLSSAEAEVTTFVAQETGHYSETGSRRFALAPP</sequence>
<gene>
    <name evidence="6" type="ORF">C8N34_11651</name>
</gene>
<dbReference type="GO" id="GO:0016787">
    <property type="term" value="F:hydrolase activity"/>
    <property type="evidence" value="ECO:0007669"/>
    <property type="project" value="UniProtKB-KW"/>
</dbReference>
<dbReference type="OrthoDB" id="651281at2"/>
<comment type="caution">
    <text evidence="6">The sequence shown here is derived from an EMBL/GenBank/DDBJ whole genome shotgun (WGS) entry which is preliminary data.</text>
</comment>
<reference evidence="6 7" key="1">
    <citation type="submission" date="2018-04" db="EMBL/GenBank/DDBJ databases">
        <title>Genomic Encyclopedia of Archaeal and Bacterial Type Strains, Phase II (KMG-II): from individual species to whole genera.</title>
        <authorList>
            <person name="Goeker M."/>
        </authorList>
    </citation>
    <scope>NUCLEOTIDE SEQUENCE [LARGE SCALE GENOMIC DNA]</scope>
    <source>
        <strain evidence="6 7">DSM 21823</strain>
    </source>
</reference>
<evidence type="ECO:0000256" key="3">
    <source>
        <dbReference type="ARBA" id="ARBA00023004"/>
    </source>
</evidence>
<dbReference type="InterPro" id="IPR029052">
    <property type="entry name" value="Metallo-depent_PP-like"/>
</dbReference>
<proteinExistence type="inferred from homology"/>
<organism evidence="6 7">
    <name type="scientific">Gemmobacter caeni</name>
    <dbReference type="NCBI Taxonomy" id="589035"/>
    <lineage>
        <taxon>Bacteria</taxon>
        <taxon>Pseudomonadati</taxon>
        <taxon>Pseudomonadota</taxon>
        <taxon>Alphaproteobacteria</taxon>
        <taxon>Rhodobacterales</taxon>
        <taxon>Paracoccaceae</taxon>
        <taxon>Gemmobacter</taxon>
    </lineage>
</organism>
<evidence type="ECO:0000313" key="7">
    <source>
        <dbReference type="Proteomes" id="UP000244224"/>
    </source>
</evidence>
<dbReference type="Pfam" id="PF00149">
    <property type="entry name" value="Metallophos"/>
    <property type="match status" value="1"/>
</dbReference>
<evidence type="ECO:0000256" key="4">
    <source>
        <dbReference type="ARBA" id="ARBA00025742"/>
    </source>
</evidence>
<evidence type="ECO:0000256" key="1">
    <source>
        <dbReference type="ARBA" id="ARBA00022723"/>
    </source>
</evidence>
<dbReference type="CDD" id="cd07400">
    <property type="entry name" value="MPP_1"/>
    <property type="match status" value="1"/>
</dbReference>
<dbReference type="GO" id="GO:0046872">
    <property type="term" value="F:metal ion binding"/>
    <property type="evidence" value="ECO:0007669"/>
    <property type="project" value="UniProtKB-KW"/>
</dbReference>
<dbReference type="InterPro" id="IPR050884">
    <property type="entry name" value="CNP_phosphodiesterase-III"/>
</dbReference>
<keyword evidence="7" id="KW-1185">Reference proteome</keyword>
<dbReference type="RefSeq" id="WP_108130208.1">
    <property type="nucleotide sequence ID" value="NZ_QBKP01000016.1"/>
</dbReference>
<keyword evidence="3" id="KW-0408">Iron</keyword>
<name>A0A2T6ARX4_9RHOB</name>
<dbReference type="EMBL" id="QBKP01000016">
    <property type="protein sequence ID" value="PTX46574.1"/>
    <property type="molecule type" value="Genomic_DNA"/>
</dbReference>
<dbReference type="SUPFAM" id="SSF56300">
    <property type="entry name" value="Metallo-dependent phosphatases"/>
    <property type="match status" value="1"/>
</dbReference>
<evidence type="ECO:0000256" key="2">
    <source>
        <dbReference type="ARBA" id="ARBA00022801"/>
    </source>
</evidence>
<evidence type="ECO:0000259" key="5">
    <source>
        <dbReference type="Pfam" id="PF00149"/>
    </source>
</evidence>
<dbReference type="Proteomes" id="UP000244224">
    <property type="component" value="Unassembled WGS sequence"/>
</dbReference>
<keyword evidence="1" id="KW-0479">Metal-binding</keyword>
<dbReference type="InterPro" id="IPR004843">
    <property type="entry name" value="Calcineurin-like_PHP"/>
</dbReference>
<dbReference type="PANTHER" id="PTHR42988:SF2">
    <property type="entry name" value="CYCLIC NUCLEOTIDE PHOSPHODIESTERASE CBUA0032-RELATED"/>
    <property type="match status" value="1"/>
</dbReference>